<dbReference type="InterPro" id="IPR017972">
    <property type="entry name" value="Cyt_P450_CS"/>
</dbReference>
<accession>A0A8S9ZLJ7</accession>
<evidence type="ECO:0000313" key="7">
    <source>
        <dbReference type="Proteomes" id="UP000605970"/>
    </source>
</evidence>
<dbReference type="AlphaFoldDB" id="A0A8S9ZLJ7"/>
<reference evidence="6" key="1">
    <citation type="journal article" date="2020" name="Ecol. Evol.">
        <title>Genome structure and content of the rice root-knot nematode (Meloidogyne graminicola).</title>
        <authorList>
            <person name="Phan N.T."/>
            <person name="Danchin E.G.J."/>
            <person name="Klopp C."/>
            <person name="Perfus-Barbeoch L."/>
            <person name="Kozlowski D.K."/>
            <person name="Koutsovoulos G.D."/>
            <person name="Lopez-Roques C."/>
            <person name="Bouchez O."/>
            <person name="Zahm M."/>
            <person name="Besnard G."/>
            <person name="Bellafiore S."/>
        </authorList>
    </citation>
    <scope>NUCLEOTIDE SEQUENCE</scope>
    <source>
        <strain evidence="6">VN-18</strain>
    </source>
</reference>
<dbReference type="Pfam" id="PF00067">
    <property type="entry name" value="p450"/>
    <property type="match status" value="1"/>
</dbReference>
<dbReference type="SUPFAM" id="SSF48264">
    <property type="entry name" value="Cytochrome P450"/>
    <property type="match status" value="1"/>
</dbReference>
<feature type="binding site" description="axial binding residue" evidence="4">
    <location>
        <position position="63"/>
    </location>
    <ligand>
        <name>heme</name>
        <dbReference type="ChEBI" id="CHEBI:30413"/>
    </ligand>
    <ligandPart>
        <name>Fe</name>
        <dbReference type="ChEBI" id="CHEBI:18248"/>
    </ligandPart>
</feature>
<evidence type="ECO:0008006" key="8">
    <source>
        <dbReference type="Google" id="ProtNLM"/>
    </source>
</evidence>
<evidence type="ECO:0000256" key="2">
    <source>
        <dbReference type="ARBA" id="ARBA00010617"/>
    </source>
</evidence>
<keyword evidence="3 5" id="KW-0503">Monooxygenase</keyword>
<dbReference type="GO" id="GO:0005506">
    <property type="term" value="F:iron ion binding"/>
    <property type="evidence" value="ECO:0007669"/>
    <property type="project" value="InterPro"/>
</dbReference>
<dbReference type="EMBL" id="JABEBT010000062">
    <property type="protein sequence ID" value="KAF7634230.1"/>
    <property type="molecule type" value="Genomic_DNA"/>
</dbReference>
<dbReference type="Gene3D" id="1.10.630.10">
    <property type="entry name" value="Cytochrome P450"/>
    <property type="match status" value="1"/>
</dbReference>
<gene>
    <name evidence="6" type="ORF">Mgra_00006407</name>
</gene>
<protein>
    <recommendedName>
        <fullName evidence="8">Cytochrome P450</fullName>
    </recommendedName>
</protein>
<comment type="caution">
    <text evidence="6">The sequence shown here is derived from an EMBL/GenBank/DDBJ whole genome shotgun (WGS) entry which is preliminary data.</text>
</comment>
<dbReference type="GO" id="GO:0016705">
    <property type="term" value="F:oxidoreductase activity, acting on paired donors, with incorporation or reduction of molecular oxygen"/>
    <property type="evidence" value="ECO:0007669"/>
    <property type="project" value="InterPro"/>
</dbReference>
<evidence type="ECO:0000256" key="4">
    <source>
        <dbReference type="PIRSR" id="PIRSR602401-1"/>
    </source>
</evidence>
<keyword evidence="4 5" id="KW-0349">Heme</keyword>
<dbReference type="InterPro" id="IPR001128">
    <property type="entry name" value="Cyt_P450"/>
</dbReference>
<dbReference type="InterPro" id="IPR050121">
    <property type="entry name" value="Cytochrome_P450_monoxygenase"/>
</dbReference>
<comment type="cofactor">
    <cofactor evidence="1 4">
        <name>heme</name>
        <dbReference type="ChEBI" id="CHEBI:30413"/>
    </cofactor>
</comment>
<keyword evidence="5" id="KW-0560">Oxidoreductase</keyword>
<comment type="similarity">
    <text evidence="2 5">Belongs to the cytochrome P450 family.</text>
</comment>
<sequence length="107" mass="12420">MKHFVYVQLLHYSIEVDIFSISRNKEFWGEDADKFKPERWLNLKYSPSSFLSLLPFGYGPRRCVGISLAKTILKKVIINIILKYRLISMDDGININNGLILEGKEVL</sequence>
<dbReference type="InterPro" id="IPR036396">
    <property type="entry name" value="Cyt_P450_sf"/>
</dbReference>
<evidence type="ECO:0000313" key="6">
    <source>
        <dbReference type="EMBL" id="KAF7634230.1"/>
    </source>
</evidence>
<dbReference type="PANTHER" id="PTHR24305:SF166">
    <property type="entry name" value="CYTOCHROME P450 12A4, MITOCHONDRIAL-RELATED"/>
    <property type="match status" value="1"/>
</dbReference>
<dbReference type="GO" id="GO:0020037">
    <property type="term" value="F:heme binding"/>
    <property type="evidence" value="ECO:0007669"/>
    <property type="project" value="InterPro"/>
</dbReference>
<evidence type="ECO:0000256" key="3">
    <source>
        <dbReference type="ARBA" id="ARBA00023033"/>
    </source>
</evidence>
<dbReference type="PANTHER" id="PTHR24305">
    <property type="entry name" value="CYTOCHROME P450"/>
    <property type="match status" value="1"/>
</dbReference>
<dbReference type="Proteomes" id="UP000605970">
    <property type="component" value="Unassembled WGS sequence"/>
</dbReference>
<dbReference type="OrthoDB" id="2789670at2759"/>
<dbReference type="PROSITE" id="PS00086">
    <property type="entry name" value="CYTOCHROME_P450"/>
    <property type="match status" value="1"/>
</dbReference>
<keyword evidence="7" id="KW-1185">Reference proteome</keyword>
<keyword evidence="4 5" id="KW-0408">Iron</keyword>
<proteinExistence type="inferred from homology"/>
<name>A0A8S9ZLJ7_9BILA</name>
<feature type="non-terminal residue" evidence="6">
    <location>
        <position position="1"/>
    </location>
</feature>
<evidence type="ECO:0000256" key="5">
    <source>
        <dbReference type="RuleBase" id="RU000461"/>
    </source>
</evidence>
<organism evidence="6 7">
    <name type="scientific">Meloidogyne graminicola</name>
    <dbReference type="NCBI Taxonomy" id="189291"/>
    <lineage>
        <taxon>Eukaryota</taxon>
        <taxon>Metazoa</taxon>
        <taxon>Ecdysozoa</taxon>
        <taxon>Nematoda</taxon>
        <taxon>Chromadorea</taxon>
        <taxon>Rhabditida</taxon>
        <taxon>Tylenchina</taxon>
        <taxon>Tylenchomorpha</taxon>
        <taxon>Tylenchoidea</taxon>
        <taxon>Meloidogynidae</taxon>
        <taxon>Meloidogyninae</taxon>
        <taxon>Meloidogyne</taxon>
    </lineage>
</organism>
<dbReference type="PRINTS" id="PR00463">
    <property type="entry name" value="EP450I"/>
</dbReference>
<dbReference type="GO" id="GO:0004497">
    <property type="term" value="F:monooxygenase activity"/>
    <property type="evidence" value="ECO:0007669"/>
    <property type="project" value="UniProtKB-KW"/>
</dbReference>
<evidence type="ECO:0000256" key="1">
    <source>
        <dbReference type="ARBA" id="ARBA00001971"/>
    </source>
</evidence>
<dbReference type="InterPro" id="IPR002401">
    <property type="entry name" value="Cyt_P450_E_grp-I"/>
</dbReference>
<keyword evidence="4 5" id="KW-0479">Metal-binding</keyword>